<sequence length="80" mass="9512">MTIEIRVKYGREHIDRLYGWLLFELVDLASERKPLINETSAGVLKIFKHTTSAGETYYNVYYFKNSFMRRLYNRITKKGG</sequence>
<gene>
    <name evidence="1" type="ORF">UFOVP451_44</name>
</gene>
<protein>
    <submittedName>
        <fullName evidence="1">Uncharacterized protein</fullName>
    </submittedName>
</protein>
<proteinExistence type="predicted"/>
<reference evidence="1" key="1">
    <citation type="submission" date="2020-04" db="EMBL/GenBank/DDBJ databases">
        <authorList>
            <person name="Chiriac C."/>
            <person name="Salcher M."/>
            <person name="Ghai R."/>
            <person name="Kavagutti S V."/>
        </authorList>
    </citation>
    <scope>NUCLEOTIDE SEQUENCE</scope>
</reference>
<organism evidence="1">
    <name type="scientific">uncultured Caudovirales phage</name>
    <dbReference type="NCBI Taxonomy" id="2100421"/>
    <lineage>
        <taxon>Viruses</taxon>
        <taxon>Duplodnaviria</taxon>
        <taxon>Heunggongvirae</taxon>
        <taxon>Uroviricota</taxon>
        <taxon>Caudoviricetes</taxon>
        <taxon>Peduoviridae</taxon>
        <taxon>Maltschvirus</taxon>
        <taxon>Maltschvirus maltsch</taxon>
    </lineage>
</organism>
<dbReference type="EMBL" id="LR796409">
    <property type="protein sequence ID" value="CAB4142737.1"/>
    <property type="molecule type" value="Genomic_DNA"/>
</dbReference>
<accession>A0A6J5MAF0</accession>
<name>A0A6J5MAF0_9CAUD</name>
<evidence type="ECO:0000313" key="1">
    <source>
        <dbReference type="EMBL" id="CAB4142737.1"/>
    </source>
</evidence>